<dbReference type="Gene3D" id="1.10.472.50">
    <property type="entry name" value="HD-domain/PDEase-like"/>
    <property type="match status" value="1"/>
</dbReference>
<dbReference type="AlphaFoldDB" id="A0A4Q4KJF5"/>
<sequence length="213" mass="24110">MKEVIQAVEQQVKKLFENEGTGHDWFHIDRVRNIALKIQEKEGGNREVIELAALLHDISDHKFNGGDFEKGAEVASQILDHLNVNIETKLAVALIVKYVSFKGSGEKDTMDSLEGKIVQDADRIDAIGAIGVARTFAYGGSIGQPIYDPAIPPKIKQSKESYIKERTHTVNHFYEKLLILKDRMHTHSGKVIAEKRTLFMEEFLDQFYEEWGG</sequence>
<protein>
    <submittedName>
        <fullName evidence="2">HD domain-containing protein</fullName>
    </submittedName>
</protein>
<keyword evidence="3" id="KW-1185">Reference proteome</keyword>
<proteinExistence type="predicted"/>
<dbReference type="EMBL" id="SETE01000005">
    <property type="protein sequence ID" value="RYM32970.1"/>
    <property type="molecule type" value="Genomic_DNA"/>
</dbReference>
<gene>
    <name evidence="2" type="ORF">ERX46_13035</name>
</gene>
<dbReference type="Proteomes" id="UP000293952">
    <property type="component" value="Unassembled WGS sequence"/>
</dbReference>
<dbReference type="PROSITE" id="PS51831">
    <property type="entry name" value="HD"/>
    <property type="match status" value="1"/>
</dbReference>
<dbReference type="PANTHER" id="PTHR33594:SF1">
    <property type="entry name" value="HD_PDEASE DOMAIN-CONTAINING PROTEIN"/>
    <property type="match status" value="1"/>
</dbReference>
<dbReference type="SMART" id="SM00471">
    <property type="entry name" value="HDc"/>
    <property type="match status" value="1"/>
</dbReference>
<dbReference type="InterPro" id="IPR006674">
    <property type="entry name" value="HD_domain"/>
</dbReference>
<dbReference type="OrthoDB" id="9797344at2"/>
<accession>A0A4Q4KJF5</accession>
<evidence type="ECO:0000259" key="1">
    <source>
        <dbReference type="PROSITE" id="PS51831"/>
    </source>
</evidence>
<name>A0A4Q4KJF5_9FLAO</name>
<evidence type="ECO:0000313" key="2">
    <source>
        <dbReference type="EMBL" id="RYM32970.1"/>
    </source>
</evidence>
<evidence type="ECO:0000313" key="3">
    <source>
        <dbReference type="Proteomes" id="UP000293952"/>
    </source>
</evidence>
<dbReference type="InterPro" id="IPR003607">
    <property type="entry name" value="HD/PDEase_dom"/>
</dbReference>
<dbReference type="CDD" id="cd00077">
    <property type="entry name" value="HDc"/>
    <property type="match status" value="1"/>
</dbReference>
<feature type="domain" description="HD" evidence="1">
    <location>
        <begin position="24"/>
        <end position="127"/>
    </location>
</feature>
<dbReference type="Pfam" id="PF01966">
    <property type="entry name" value="HD"/>
    <property type="match status" value="1"/>
</dbReference>
<dbReference type="SUPFAM" id="SSF109604">
    <property type="entry name" value="HD-domain/PDEase-like"/>
    <property type="match status" value="1"/>
</dbReference>
<dbReference type="PANTHER" id="PTHR33594">
    <property type="entry name" value="SUPERFAMILY HYDROLASE, PUTATIVE (AFU_ORTHOLOGUE AFUA_1G03035)-RELATED"/>
    <property type="match status" value="1"/>
</dbReference>
<organism evidence="2 3">
    <name type="scientific">Brumimicrobium glaciale</name>
    <dbReference type="NCBI Taxonomy" id="200475"/>
    <lineage>
        <taxon>Bacteria</taxon>
        <taxon>Pseudomonadati</taxon>
        <taxon>Bacteroidota</taxon>
        <taxon>Flavobacteriia</taxon>
        <taxon>Flavobacteriales</taxon>
        <taxon>Crocinitomicaceae</taxon>
        <taxon>Brumimicrobium</taxon>
    </lineage>
</organism>
<dbReference type="Gene3D" id="1.20.58.1910">
    <property type="match status" value="1"/>
</dbReference>
<comment type="caution">
    <text evidence="2">The sequence shown here is derived from an EMBL/GenBank/DDBJ whole genome shotgun (WGS) entry which is preliminary data.</text>
</comment>
<reference evidence="2 3" key="1">
    <citation type="submission" date="2019-02" db="EMBL/GenBank/DDBJ databases">
        <title>Genome sequence of the sea-ice species Brumimicrobium glaciale.</title>
        <authorList>
            <person name="Bowman J.P."/>
        </authorList>
    </citation>
    <scope>NUCLEOTIDE SEQUENCE [LARGE SCALE GENOMIC DNA]</scope>
    <source>
        <strain evidence="2 3">IC156</strain>
    </source>
</reference>
<dbReference type="RefSeq" id="WP_130094307.1">
    <property type="nucleotide sequence ID" value="NZ_SETE01000005.1"/>
</dbReference>